<evidence type="ECO:0000256" key="11">
    <source>
        <dbReference type="ARBA" id="ARBA00022840"/>
    </source>
</evidence>
<dbReference type="Gene3D" id="1.20.1110.10">
    <property type="entry name" value="Calcium-transporting ATPase, transmembrane domain"/>
    <property type="match status" value="1"/>
</dbReference>
<comment type="function">
    <text evidence="1">Mediates magnesium influx to the cytosol.</text>
</comment>
<comment type="subcellular location">
    <subcellularLocation>
        <location evidence="2">Cell inner membrane</location>
        <topology evidence="2">Multi-pass membrane protein</topology>
    </subcellularLocation>
</comment>
<evidence type="ECO:0000256" key="7">
    <source>
        <dbReference type="ARBA" id="ARBA00022519"/>
    </source>
</evidence>
<keyword evidence="15 20" id="KW-0472">Membrane</keyword>
<evidence type="ECO:0000259" key="21">
    <source>
        <dbReference type="SMART" id="SM00831"/>
    </source>
</evidence>
<evidence type="ECO:0000256" key="18">
    <source>
        <dbReference type="ARBA" id="ARBA00049360"/>
    </source>
</evidence>
<evidence type="ECO:0000256" key="13">
    <source>
        <dbReference type="ARBA" id="ARBA00022967"/>
    </source>
</evidence>
<feature type="transmembrane region" description="Helical" evidence="20">
    <location>
        <begin position="928"/>
        <end position="948"/>
    </location>
</feature>
<dbReference type="SFLD" id="SFLDG00002">
    <property type="entry name" value="C1.7:_P-type_atpase_like"/>
    <property type="match status" value="1"/>
</dbReference>
<feature type="domain" description="Cation-transporting P-type ATPase N-terminal" evidence="21">
    <location>
        <begin position="43"/>
        <end position="116"/>
    </location>
</feature>
<dbReference type="Pfam" id="PF00122">
    <property type="entry name" value="E1-E2_ATPase"/>
    <property type="match status" value="1"/>
</dbReference>
<feature type="transmembrane region" description="Helical" evidence="20">
    <location>
        <begin position="898"/>
        <end position="922"/>
    </location>
</feature>
<feature type="transmembrane region" description="Helical" evidence="20">
    <location>
        <begin position="313"/>
        <end position="334"/>
    </location>
</feature>
<dbReference type="InterPro" id="IPR044492">
    <property type="entry name" value="P_typ_ATPase_HD_dom"/>
</dbReference>
<dbReference type="GO" id="GO:0015444">
    <property type="term" value="F:P-type magnesium transporter activity"/>
    <property type="evidence" value="ECO:0007669"/>
    <property type="project" value="UniProtKB-EC"/>
</dbReference>
<feature type="transmembrane region" description="Helical" evidence="20">
    <location>
        <begin position="873"/>
        <end position="891"/>
    </location>
</feature>
<dbReference type="Gene3D" id="3.40.50.1000">
    <property type="entry name" value="HAD superfamily/HAD-like"/>
    <property type="match status" value="1"/>
</dbReference>
<dbReference type="SMART" id="SM00831">
    <property type="entry name" value="Cation_ATPase_N"/>
    <property type="match status" value="1"/>
</dbReference>
<dbReference type="InterPro" id="IPR018303">
    <property type="entry name" value="ATPase_P-typ_P_site"/>
</dbReference>
<feature type="transmembrane region" description="Helical" evidence="20">
    <location>
        <begin position="100"/>
        <end position="133"/>
    </location>
</feature>
<evidence type="ECO:0000313" key="23">
    <source>
        <dbReference type="Proteomes" id="UP000190037"/>
    </source>
</evidence>
<keyword evidence="23" id="KW-1185">Reference proteome</keyword>
<evidence type="ECO:0000256" key="10">
    <source>
        <dbReference type="ARBA" id="ARBA00022741"/>
    </source>
</evidence>
<keyword evidence="7" id="KW-0997">Cell inner membrane</keyword>
<dbReference type="SFLD" id="SFLDF00027">
    <property type="entry name" value="p-type_atpase"/>
    <property type="match status" value="1"/>
</dbReference>
<dbReference type="InterPro" id="IPR001757">
    <property type="entry name" value="P_typ_ATPase"/>
</dbReference>
<evidence type="ECO:0000256" key="19">
    <source>
        <dbReference type="SAM" id="MobiDB-lite"/>
    </source>
</evidence>
<name>A0A1T3NR30_9ACTN</name>
<feature type="region of interest" description="Disordered" evidence="19">
    <location>
        <begin position="1"/>
        <end position="32"/>
    </location>
</feature>
<accession>A0A1T3NR30</accession>
<evidence type="ECO:0000256" key="20">
    <source>
        <dbReference type="SAM" id="Phobius"/>
    </source>
</evidence>
<evidence type="ECO:0000256" key="17">
    <source>
        <dbReference type="ARBA" id="ARBA00047295"/>
    </source>
</evidence>
<dbReference type="SFLD" id="SFLDS00003">
    <property type="entry name" value="Haloacid_Dehalogenase"/>
    <property type="match status" value="1"/>
</dbReference>
<dbReference type="STRING" id="159449.B4N89_34400"/>
<evidence type="ECO:0000256" key="6">
    <source>
        <dbReference type="ARBA" id="ARBA00022475"/>
    </source>
</evidence>
<dbReference type="AlphaFoldDB" id="A0A1T3NR30"/>
<sequence length="960" mass="100318">MAWAPETVPGSGTAGPSADLGDRVGGVPGPRRREVTAPELARAAADAPTLEVLRLLGSGPRGLTEAQADARLVRYGENTVAGRRPPGPLRRFARSARDPFTAVLLGLGLVSAAVTAWTTACVIVVLVVVSCVLRVTGEHRAERATAALRELVAGTATVRRREHPGGPARADPAPREVPVEQLVPGDVIRLGPGDLVPADLRLLRASGLTVYQSALTGASAPVAKHPVDVPRGGPGADEPFERPHLCFQGGSVAAGSGTAVVYATGADTRFAGTRVPRAGGTRVGVTRARVPRVGVTRTRLAPPRRETAFDRSVHGISWTLIRFMLVTPALVLLVDAVVRGRGLATLPFAVAVAVGLTPEMLPVIVTTTLARGSRLLAREHEVIVKRLPALHDLGAMDVLCTDKTGTLTRDRPMVDCHVDPAGRVDPDVLHWAALNSWWTLQLADPPVPDALDEAVLTGYEEAGAREAEAAERGPDAPWTGLVALPDHPTVPDHPADHDGLAASPFDPVRRTSCAVVRRPGRPGPLIVVVKGAVDDVLDRCARVRLDGRDRPLDAAGRAAAERSAADLAADGLRLLAVALAERPADTDPEAALDASALTLIGFVGLRDALADTAADALAVLADRGVAVKVLTGDLPGTAARVCRDLGLHPGEVVTAERIDALDDAELGRLAAAHTVFARCTPAHKARIVGALRAAGHTTGFLGDGVNDLPALHACDVGICPRDAVDVTREAADVVLVSKDLGAIDEAIVAGRRGTGTIAGYLRITLSCNLGNVIAMLMAGLLLPFLPMLPAQVLVQNLCFDAAQAAFVFDRPAAATLRRPGALHPRDLLRFIAGFGLLNAVADLATFTVLVLMVRHGGEVDQEAFHAGWFTENLLTQALVILLLCTGRGVAVRRASRPILIASAGLAVIGVLLPLTPVAPALGMASLPIGYYPVLAGVLALYAGALTPVRRCYDRRRAERG</sequence>
<dbReference type="SUPFAM" id="SSF81653">
    <property type="entry name" value="Calcium ATPase, transduction domain A"/>
    <property type="match status" value="1"/>
</dbReference>
<dbReference type="GO" id="GO:0005886">
    <property type="term" value="C:plasma membrane"/>
    <property type="evidence" value="ECO:0007669"/>
    <property type="project" value="UniProtKB-SubCell"/>
</dbReference>
<comment type="caution">
    <text evidence="22">The sequence shown here is derived from an EMBL/GenBank/DDBJ whole genome shotgun (WGS) entry which is preliminary data.</text>
</comment>
<dbReference type="InterPro" id="IPR059000">
    <property type="entry name" value="ATPase_P-type_domA"/>
</dbReference>
<evidence type="ECO:0000256" key="9">
    <source>
        <dbReference type="ARBA" id="ARBA00022692"/>
    </source>
</evidence>
<dbReference type="GO" id="GO:0016887">
    <property type="term" value="F:ATP hydrolysis activity"/>
    <property type="evidence" value="ECO:0007669"/>
    <property type="project" value="InterPro"/>
</dbReference>
<dbReference type="Pfam" id="PF00690">
    <property type="entry name" value="Cation_ATPase_N"/>
    <property type="match status" value="1"/>
</dbReference>
<feature type="transmembrane region" description="Helical" evidence="20">
    <location>
        <begin position="828"/>
        <end position="853"/>
    </location>
</feature>
<dbReference type="SUPFAM" id="SSF56784">
    <property type="entry name" value="HAD-like"/>
    <property type="match status" value="1"/>
</dbReference>
<dbReference type="OrthoDB" id="9814270at2"/>
<gene>
    <name evidence="22" type="ORF">B4N89_34400</name>
</gene>
<protein>
    <recommendedName>
        <fullName evidence="5">Magnesium-transporting ATPase, P-type 1</fullName>
        <ecNumber evidence="4">7.2.2.14</ecNumber>
    </recommendedName>
    <alternativeName>
        <fullName evidence="16">Mg(2+) transport ATPase, P-type 1</fullName>
    </alternativeName>
</protein>
<dbReference type="Proteomes" id="UP000190037">
    <property type="component" value="Unassembled WGS sequence"/>
</dbReference>
<evidence type="ECO:0000256" key="5">
    <source>
        <dbReference type="ARBA" id="ARBA00013555"/>
    </source>
</evidence>
<keyword evidence="14 20" id="KW-1133">Transmembrane helix</keyword>
<dbReference type="InterPro" id="IPR023299">
    <property type="entry name" value="ATPase_P-typ_cyto_dom_N"/>
</dbReference>
<comment type="catalytic activity">
    <reaction evidence="17">
        <text>Mg(2+)(out) + ATP + H2O = Mg(2+)(in) + ADP + phosphate + H(+)</text>
        <dbReference type="Rhea" id="RHEA:10260"/>
        <dbReference type="ChEBI" id="CHEBI:15377"/>
        <dbReference type="ChEBI" id="CHEBI:15378"/>
        <dbReference type="ChEBI" id="CHEBI:18420"/>
        <dbReference type="ChEBI" id="CHEBI:30616"/>
        <dbReference type="ChEBI" id="CHEBI:43474"/>
        <dbReference type="ChEBI" id="CHEBI:456216"/>
        <dbReference type="EC" id="7.2.2.14"/>
    </reaction>
</comment>
<dbReference type="InterPro" id="IPR006415">
    <property type="entry name" value="P-type_ATPase_IIIB"/>
</dbReference>
<evidence type="ECO:0000256" key="1">
    <source>
        <dbReference type="ARBA" id="ARBA00003954"/>
    </source>
</evidence>
<dbReference type="PROSITE" id="PS00154">
    <property type="entry name" value="ATPASE_E1_E2"/>
    <property type="match status" value="1"/>
</dbReference>
<dbReference type="Gene3D" id="3.40.1110.10">
    <property type="entry name" value="Calcium-transporting ATPase, cytoplasmic domain N"/>
    <property type="match status" value="1"/>
</dbReference>
<evidence type="ECO:0000256" key="14">
    <source>
        <dbReference type="ARBA" id="ARBA00022989"/>
    </source>
</evidence>
<dbReference type="Gene3D" id="2.70.150.10">
    <property type="entry name" value="Calcium-transporting ATPase, cytoplasmic transduction domain A"/>
    <property type="match status" value="1"/>
</dbReference>
<dbReference type="RefSeq" id="WP_078980387.1">
    <property type="nucleotide sequence ID" value="NZ_MWQN01000002.1"/>
</dbReference>
<evidence type="ECO:0000256" key="16">
    <source>
        <dbReference type="ARBA" id="ARBA00029806"/>
    </source>
</evidence>
<keyword evidence="8" id="KW-0597">Phosphoprotein</keyword>
<dbReference type="GO" id="GO:0005524">
    <property type="term" value="F:ATP binding"/>
    <property type="evidence" value="ECO:0007669"/>
    <property type="project" value="UniProtKB-KW"/>
</dbReference>
<comment type="similarity">
    <text evidence="3">Belongs to the cation transport ATPase (P-type) (TC 3.A.3) family. Type IIIB subfamily.</text>
</comment>
<keyword evidence="9 20" id="KW-0812">Transmembrane</keyword>
<organism evidence="22 23">
    <name type="scientific">Embleya scabrispora</name>
    <dbReference type="NCBI Taxonomy" id="159449"/>
    <lineage>
        <taxon>Bacteria</taxon>
        <taxon>Bacillati</taxon>
        <taxon>Actinomycetota</taxon>
        <taxon>Actinomycetes</taxon>
        <taxon>Kitasatosporales</taxon>
        <taxon>Streptomycetaceae</taxon>
        <taxon>Embleya</taxon>
    </lineage>
</organism>
<dbReference type="InterPro" id="IPR006068">
    <property type="entry name" value="ATPase_P-typ_cation-transptr_C"/>
</dbReference>
<proteinExistence type="inferred from homology"/>
<dbReference type="NCBIfam" id="TIGR01494">
    <property type="entry name" value="ATPase_P-type"/>
    <property type="match status" value="1"/>
</dbReference>
<evidence type="ECO:0000256" key="4">
    <source>
        <dbReference type="ARBA" id="ARBA00012786"/>
    </source>
</evidence>
<dbReference type="Pfam" id="PF13246">
    <property type="entry name" value="Cation_ATPase"/>
    <property type="match status" value="1"/>
</dbReference>
<dbReference type="InterPro" id="IPR004014">
    <property type="entry name" value="ATPase_P-typ_cation-transptr_N"/>
</dbReference>
<keyword evidence="12" id="KW-0460">Magnesium</keyword>
<evidence type="ECO:0000313" key="22">
    <source>
        <dbReference type="EMBL" id="OPC79170.1"/>
    </source>
</evidence>
<dbReference type="Pfam" id="PF00689">
    <property type="entry name" value="Cation_ATPase_C"/>
    <property type="match status" value="1"/>
</dbReference>
<keyword evidence="10" id="KW-0547">Nucleotide-binding</keyword>
<dbReference type="PRINTS" id="PR01836">
    <property type="entry name" value="MGATPASE"/>
</dbReference>
<comment type="catalytic activity">
    <reaction evidence="18">
        <text>ATP + H2O = ADP + phosphate + H(+)</text>
        <dbReference type="Rhea" id="RHEA:13065"/>
        <dbReference type="ChEBI" id="CHEBI:15377"/>
        <dbReference type="ChEBI" id="CHEBI:15378"/>
        <dbReference type="ChEBI" id="CHEBI:30616"/>
        <dbReference type="ChEBI" id="CHEBI:43474"/>
        <dbReference type="ChEBI" id="CHEBI:456216"/>
    </reaction>
</comment>
<keyword evidence="11" id="KW-0067">ATP-binding</keyword>
<dbReference type="InterPro" id="IPR008250">
    <property type="entry name" value="ATPase_P-typ_transduc_dom_A_sf"/>
</dbReference>
<reference evidence="22 23" key="1">
    <citation type="submission" date="2017-03" db="EMBL/GenBank/DDBJ databases">
        <title>Draft genome sequence of Streptomyces scabrisporus NF3, endophyte isolated from Amphipterygium adstringens.</title>
        <authorList>
            <person name="Vazquez M."/>
            <person name="Ceapa C.D."/>
            <person name="Rodriguez Luna D."/>
            <person name="Sanchez Esquivel S."/>
        </authorList>
    </citation>
    <scope>NUCLEOTIDE SEQUENCE [LARGE SCALE GENOMIC DNA]</scope>
    <source>
        <strain evidence="22 23">NF3</strain>
    </source>
</reference>
<dbReference type="InterPro" id="IPR023298">
    <property type="entry name" value="ATPase_P-typ_TM_dom_sf"/>
</dbReference>
<evidence type="ECO:0000256" key="8">
    <source>
        <dbReference type="ARBA" id="ARBA00022553"/>
    </source>
</evidence>
<dbReference type="EC" id="7.2.2.14" evidence="4"/>
<keyword evidence="6" id="KW-1003">Cell membrane</keyword>
<dbReference type="PANTHER" id="PTHR42861">
    <property type="entry name" value="CALCIUM-TRANSPORTING ATPASE"/>
    <property type="match status" value="1"/>
</dbReference>
<dbReference type="InterPro" id="IPR023214">
    <property type="entry name" value="HAD_sf"/>
</dbReference>
<evidence type="ECO:0000256" key="3">
    <source>
        <dbReference type="ARBA" id="ARBA00008746"/>
    </source>
</evidence>
<evidence type="ECO:0000256" key="2">
    <source>
        <dbReference type="ARBA" id="ARBA00004429"/>
    </source>
</evidence>
<evidence type="ECO:0000256" key="12">
    <source>
        <dbReference type="ARBA" id="ARBA00022842"/>
    </source>
</evidence>
<dbReference type="InterPro" id="IPR036412">
    <property type="entry name" value="HAD-like_sf"/>
</dbReference>
<keyword evidence="13" id="KW-1278">Translocase</keyword>
<dbReference type="EMBL" id="MWQN01000002">
    <property type="protein sequence ID" value="OPC79170.1"/>
    <property type="molecule type" value="Genomic_DNA"/>
</dbReference>
<evidence type="ECO:0000256" key="15">
    <source>
        <dbReference type="ARBA" id="ARBA00023136"/>
    </source>
</evidence>
<dbReference type="SUPFAM" id="SSF81665">
    <property type="entry name" value="Calcium ATPase, transmembrane domain M"/>
    <property type="match status" value="1"/>
</dbReference>